<dbReference type="Gene3D" id="3.20.20.100">
    <property type="entry name" value="NADP-dependent oxidoreductase domain"/>
    <property type="match status" value="1"/>
</dbReference>
<comment type="caution">
    <text evidence="6">The sequence shown here is derived from an EMBL/GenBank/DDBJ whole genome shotgun (WGS) entry which is preliminary data.</text>
</comment>
<dbReference type="InterPro" id="IPR023210">
    <property type="entry name" value="NADP_OxRdtase_dom"/>
</dbReference>
<dbReference type="VEuPathDB" id="MicrosporidiaDB:NCER_101329"/>
<feature type="binding site" evidence="3">
    <location>
        <position position="111"/>
    </location>
    <ligand>
        <name>substrate</name>
    </ligand>
</feature>
<dbReference type="VEuPathDB" id="MicrosporidiaDB:AAJ76_1000167844"/>
<evidence type="ECO:0000313" key="7">
    <source>
        <dbReference type="Proteomes" id="UP000034350"/>
    </source>
</evidence>
<dbReference type="PRINTS" id="PR00069">
    <property type="entry name" value="ALDKETRDTASE"/>
</dbReference>
<dbReference type="PROSITE" id="PS00798">
    <property type="entry name" value="ALDOKETO_REDUCTASE_1"/>
    <property type="match status" value="1"/>
</dbReference>
<feature type="domain" description="NADP-dependent oxidoreductase" evidence="5">
    <location>
        <begin position="17"/>
        <end position="285"/>
    </location>
</feature>
<evidence type="ECO:0000256" key="4">
    <source>
        <dbReference type="PIRSR" id="PIRSR000097-3"/>
    </source>
</evidence>
<dbReference type="SUPFAM" id="SSF51430">
    <property type="entry name" value="NAD(P)-linked oxidoreductase"/>
    <property type="match status" value="1"/>
</dbReference>
<dbReference type="InterPro" id="IPR036812">
    <property type="entry name" value="NAD(P)_OxRdtase_dom_sf"/>
</dbReference>
<dbReference type="Pfam" id="PF00248">
    <property type="entry name" value="Aldo_ket_red"/>
    <property type="match status" value="1"/>
</dbReference>
<evidence type="ECO:0000256" key="2">
    <source>
        <dbReference type="PIRSR" id="PIRSR000097-1"/>
    </source>
</evidence>
<dbReference type="PANTHER" id="PTHR11732">
    <property type="entry name" value="ALDO/KETO REDUCTASE"/>
    <property type="match status" value="1"/>
</dbReference>
<dbReference type="OrthoDB" id="416253at2759"/>
<dbReference type="Proteomes" id="UP000034350">
    <property type="component" value="Unassembled WGS sequence"/>
</dbReference>
<evidence type="ECO:0000256" key="1">
    <source>
        <dbReference type="ARBA" id="ARBA00023002"/>
    </source>
</evidence>
<dbReference type="VEuPathDB" id="MicrosporidiaDB:G9O61_00g002580"/>
<keyword evidence="1" id="KW-0560">Oxidoreductase</keyword>
<dbReference type="GeneID" id="36318503"/>
<dbReference type="InterPro" id="IPR018170">
    <property type="entry name" value="Aldo/ket_reductase_CS"/>
</dbReference>
<dbReference type="FunFam" id="3.20.20.100:FF:000002">
    <property type="entry name" value="2,5-diketo-D-gluconic acid reductase A"/>
    <property type="match status" value="1"/>
</dbReference>
<dbReference type="EMBL" id="JPQZ01000001">
    <property type="protein sequence ID" value="KKO76717.1"/>
    <property type="molecule type" value="Genomic_DNA"/>
</dbReference>
<accession>A0A0F9YWD6</accession>
<protein>
    <submittedName>
        <fullName evidence="6">Aldo-keto reductase</fullName>
    </submittedName>
</protein>
<evidence type="ECO:0000313" key="6">
    <source>
        <dbReference type="EMBL" id="KKO76717.1"/>
    </source>
</evidence>
<keyword evidence="7" id="KW-1185">Reference proteome</keyword>
<name>A0A0F9YWD6_9MICR</name>
<sequence>MFDKKVKLNNNCEMPMLGLGTWMITDEDKLEESIRNAIKYGYRHIDTAFIYGNEKFIGKILKKIFTEGLVKREDLFITSKLWCTYHDDPEKGIKLTLKDLQMDYVDLFLVHFPVKFKTDKNHNSFTDEKGNNVLDTFNCLDVWKKMESLVDKGLTKSIGVANFGMYNIGKILKDCRIKPVINQFEIHPYLSQNELVDYCQKNDINVVSYSSLGGTAKQDVNLKEDPEILRISKKYNKTVPQVILSWLIMRDILIIPKSMSEKHIKENTDLFTLKYEDFMAISKLNRNYRFIDLPEHGPDRFK</sequence>
<dbReference type="PIRSF" id="PIRSF000097">
    <property type="entry name" value="AKR"/>
    <property type="match status" value="1"/>
</dbReference>
<gene>
    <name evidence="6" type="ORF">AAJ76_1000167844</name>
</gene>
<dbReference type="GO" id="GO:0016616">
    <property type="term" value="F:oxidoreductase activity, acting on the CH-OH group of donors, NAD or NADP as acceptor"/>
    <property type="evidence" value="ECO:0007669"/>
    <property type="project" value="UniProtKB-ARBA"/>
</dbReference>
<organism evidence="6 7">
    <name type="scientific">Vairimorpha ceranae</name>
    <dbReference type="NCBI Taxonomy" id="40302"/>
    <lineage>
        <taxon>Eukaryota</taxon>
        <taxon>Fungi</taxon>
        <taxon>Fungi incertae sedis</taxon>
        <taxon>Microsporidia</taxon>
        <taxon>Nosematidae</taxon>
        <taxon>Vairimorpha</taxon>
    </lineage>
</organism>
<proteinExistence type="predicted"/>
<feature type="active site" description="Proton donor" evidence="2">
    <location>
        <position position="51"/>
    </location>
</feature>
<reference evidence="6 7" key="1">
    <citation type="journal article" date="2015" name="Environ. Microbiol.">
        <title>Genome analyses suggest the presence of polyploidy and recent human-driven expansions in eight global populations of the honeybee pathogen Nosema ceranae.</title>
        <authorList>
            <person name="Pelin A."/>
            <person name="Selman M."/>
            <person name="Aris-Brosou S."/>
            <person name="Farinelli L."/>
            <person name="Corradi N."/>
        </authorList>
    </citation>
    <scope>NUCLEOTIDE SEQUENCE [LARGE SCALE GENOMIC DNA]</scope>
    <source>
        <strain evidence="6 7">PA08 1199</strain>
    </source>
</reference>
<feature type="site" description="Lowers pKa of active site Tyr" evidence="4">
    <location>
        <position position="80"/>
    </location>
</feature>
<evidence type="ECO:0000259" key="5">
    <source>
        <dbReference type="Pfam" id="PF00248"/>
    </source>
</evidence>
<evidence type="ECO:0000256" key="3">
    <source>
        <dbReference type="PIRSR" id="PIRSR000097-2"/>
    </source>
</evidence>
<dbReference type="OMA" id="NMERTIV"/>
<dbReference type="RefSeq" id="XP_024332459.1">
    <property type="nucleotide sequence ID" value="XM_024473608.1"/>
</dbReference>
<dbReference type="InterPro" id="IPR020471">
    <property type="entry name" value="AKR"/>
</dbReference>
<dbReference type="AlphaFoldDB" id="A0A0F9YWD6"/>